<dbReference type="EMBL" id="OX458932">
    <property type="protein sequence ID" value="CAI9085719.1"/>
    <property type="molecule type" value="Genomic_DNA"/>
</dbReference>
<keyword evidence="1" id="KW-0732">Signal</keyword>
<keyword evidence="3" id="KW-1185">Reference proteome</keyword>
<proteinExistence type="predicted"/>
<evidence type="ECO:0000256" key="1">
    <source>
        <dbReference type="SAM" id="SignalP"/>
    </source>
</evidence>
<gene>
    <name evidence="2" type="ORF">MFUM_1370</name>
</gene>
<feature type="signal peptide" evidence="1">
    <location>
        <begin position="1"/>
        <end position="21"/>
    </location>
</feature>
<organism evidence="2 3">
    <name type="scientific">Candidatus Methylacidiphilum fumarolicum</name>
    <dbReference type="NCBI Taxonomy" id="591154"/>
    <lineage>
        <taxon>Bacteria</taxon>
        <taxon>Pseudomonadati</taxon>
        <taxon>Verrucomicrobiota</taxon>
        <taxon>Methylacidiphilae</taxon>
        <taxon>Methylacidiphilales</taxon>
        <taxon>Methylacidiphilaceae</taxon>
        <taxon>Methylacidiphilum (ex Ratnadevi et al. 2023)</taxon>
    </lineage>
</organism>
<accession>A0ABN8XGQ3</accession>
<evidence type="ECO:0000313" key="3">
    <source>
        <dbReference type="Proteomes" id="UP001161497"/>
    </source>
</evidence>
<sequence>MKRASLSFFVISCFYLSLCLAQEPPESSFSSNALDIDIGFKKRDLTPGEEMLQNNSLDDDKPYVIFDMSLNDFLVAMAQRAKCNYIPKKSVEGRVSAVFYATDPILMAKTASQANGYKLLTKEKIFEVKRKESGMKNSLPSLYTQDTQKKNRRVNDLKSVENNGVFKAKLHATAHGLSHGIKSNRPKGPLVAATSKQVHKKLKVLKIKMNSKEQRRKS</sequence>
<name>A0ABN8XGQ3_9BACT</name>
<dbReference type="Proteomes" id="UP001161497">
    <property type="component" value="Chromosome"/>
</dbReference>
<evidence type="ECO:0000313" key="2">
    <source>
        <dbReference type="EMBL" id="CAI9085719.1"/>
    </source>
</evidence>
<feature type="chain" id="PRO_5045750085" evidence="1">
    <location>
        <begin position="22"/>
        <end position="218"/>
    </location>
</feature>
<dbReference type="RefSeq" id="WP_009058009.1">
    <property type="nucleotide sequence ID" value="NZ_JAHXRZ010000027.1"/>
</dbReference>
<reference evidence="2" key="1">
    <citation type="submission" date="2023-03" db="EMBL/GenBank/DDBJ databases">
        <authorList>
            <person name="Cremers G."/>
            <person name="Picone N."/>
        </authorList>
    </citation>
    <scope>NUCLEOTIDE SEQUENCE</scope>
    <source>
        <strain evidence="2">Sample_alias</strain>
    </source>
</reference>
<protein>
    <submittedName>
        <fullName evidence="2">Uncharacterized protein</fullName>
    </submittedName>
</protein>